<feature type="transmembrane region" description="Helical" evidence="7">
    <location>
        <begin position="261"/>
        <end position="280"/>
    </location>
</feature>
<dbReference type="GO" id="GO:0055085">
    <property type="term" value="P:transmembrane transport"/>
    <property type="evidence" value="ECO:0007669"/>
    <property type="project" value="InterPro"/>
</dbReference>
<dbReference type="GO" id="GO:0005886">
    <property type="term" value="C:plasma membrane"/>
    <property type="evidence" value="ECO:0007669"/>
    <property type="project" value="UniProtKB-SubCell"/>
</dbReference>
<feature type="transmembrane region" description="Helical" evidence="7">
    <location>
        <begin position="34"/>
        <end position="56"/>
    </location>
</feature>
<reference evidence="9 10" key="1">
    <citation type="submission" date="2020-08" db="EMBL/GenBank/DDBJ databases">
        <title>Genomic Encyclopedia of Type Strains, Phase IV (KMG-IV): sequencing the most valuable type-strain genomes for metagenomic binning, comparative biology and taxonomic classification.</title>
        <authorList>
            <person name="Goeker M."/>
        </authorList>
    </citation>
    <scope>NUCLEOTIDE SEQUENCE [LARGE SCALE GENOMIC DNA]</scope>
    <source>
        <strain evidence="9 10">DSM 45385</strain>
    </source>
</reference>
<comment type="caution">
    <text evidence="9">The sequence shown here is derived from an EMBL/GenBank/DDBJ whole genome shotgun (WGS) entry which is preliminary data.</text>
</comment>
<dbReference type="AlphaFoldDB" id="A0A7W8EK13"/>
<evidence type="ECO:0000259" key="8">
    <source>
        <dbReference type="PROSITE" id="PS50928"/>
    </source>
</evidence>
<organism evidence="9 10">
    <name type="scientific">Nonomuraea endophytica</name>
    <dbReference type="NCBI Taxonomy" id="714136"/>
    <lineage>
        <taxon>Bacteria</taxon>
        <taxon>Bacillati</taxon>
        <taxon>Actinomycetota</taxon>
        <taxon>Actinomycetes</taxon>
        <taxon>Streptosporangiales</taxon>
        <taxon>Streptosporangiaceae</taxon>
        <taxon>Nonomuraea</taxon>
    </lineage>
</organism>
<sequence>MSATATAPARRRAVRARPAAGARRKTLLWIAKHAITIVLCIIFIAPLVFVFLTALMTDEQALTSELWPQTWNWSNFAAVFAKSKLVQWTLNTFLYAALATTFTLLSSIPVAYALARFRFRGRKLAFLLVITTMMLPPQVVAVPVYLIWARFDLTDSLWPLILPMLLGDAFSIFLLRQFLVTIPRDYTDAARVDGCSDVKTLFKVILPMARPAIAAVALFQFFYCWNDYYGPLLYAGVDQEGWTLSLGLATFKAFHSVQWNLTMAATLLVTAPVIVIFFLAQKVFIEGVTLTGVKG</sequence>
<comment type="similarity">
    <text evidence="7">Belongs to the binding-protein-dependent transport system permease family.</text>
</comment>
<gene>
    <name evidence="9" type="ORF">HNR40_006717</name>
</gene>
<evidence type="ECO:0000256" key="7">
    <source>
        <dbReference type="RuleBase" id="RU363032"/>
    </source>
</evidence>
<dbReference type="InterPro" id="IPR035906">
    <property type="entry name" value="MetI-like_sf"/>
</dbReference>
<evidence type="ECO:0000256" key="1">
    <source>
        <dbReference type="ARBA" id="ARBA00004651"/>
    </source>
</evidence>
<evidence type="ECO:0000256" key="3">
    <source>
        <dbReference type="ARBA" id="ARBA00022475"/>
    </source>
</evidence>
<dbReference type="InterPro" id="IPR000515">
    <property type="entry name" value="MetI-like"/>
</dbReference>
<evidence type="ECO:0000256" key="2">
    <source>
        <dbReference type="ARBA" id="ARBA00022448"/>
    </source>
</evidence>
<keyword evidence="6 7" id="KW-0472">Membrane</keyword>
<dbReference type="Gene3D" id="1.10.3720.10">
    <property type="entry name" value="MetI-like"/>
    <property type="match status" value="1"/>
</dbReference>
<feature type="transmembrane region" description="Helical" evidence="7">
    <location>
        <begin position="126"/>
        <end position="148"/>
    </location>
</feature>
<accession>A0A7W8EK13</accession>
<keyword evidence="9" id="KW-0762">Sugar transport</keyword>
<feature type="transmembrane region" description="Helical" evidence="7">
    <location>
        <begin position="93"/>
        <end position="114"/>
    </location>
</feature>
<dbReference type="EMBL" id="JACHIN010000010">
    <property type="protein sequence ID" value="MBB5081222.1"/>
    <property type="molecule type" value="Genomic_DNA"/>
</dbReference>
<feature type="transmembrane region" description="Helical" evidence="7">
    <location>
        <begin position="200"/>
        <end position="223"/>
    </location>
</feature>
<dbReference type="Pfam" id="PF00528">
    <property type="entry name" value="BPD_transp_1"/>
    <property type="match status" value="1"/>
</dbReference>
<proteinExistence type="inferred from homology"/>
<evidence type="ECO:0000256" key="5">
    <source>
        <dbReference type="ARBA" id="ARBA00022989"/>
    </source>
</evidence>
<keyword evidence="10" id="KW-1185">Reference proteome</keyword>
<dbReference type="RefSeq" id="WP_184968409.1">
    <property type="nucleotide sequence ID" value="NZ_JACHIN010000010.1"/>
</dbReference>
<dbReference type="PROSITE" id="PS50928">
    <property type="entry name" value="ABC_TM1"/>
    <property type="match status" value="1"/>
</dbReference>
<comment type="subcellular location">
    <subcellularLocation>
        <location evidence="1 7">Cell membrane</location>
        <topology evidence="1 7">Multi-pass membrane protein</topology>
    </subcellularLocation>
</comment>
<dbReference type="Proteomes" id="UP000568380">
    <property type="component" value="Unassembled WGS sequence"/>
</dbReference>
<evidence type="ECO:0000313" key="10">
    <source>
        <dbReference type="Proteomes" id="UP000568380"/>
    </source>
</evidence>
<dbReference type="PANTHER" id="PTHR43744">
    <property type="entry name" value="ABC TRANSPORTER PERMEASE PROTEIN MG189-RELATED-RELATED"/>
    <property type="match status" value="1"/>
</dbReference>
<protein>
    <submittedName>
        <fullName evidence="9">Multiple sugar transport system permease protein</fullName>
    </submittedName>
</protein>
<feature type="transmembrane region" description="Helical" evidence="7">
    <location>
        <begin position="160"/>
        <end position="179"/>
    </location>
</feature>
<keyword evidence="4 7" id="KW-0812">Transmembrane</keyword>
<evidence type="ECO:0000256" key="6">
    <source>
        <dbReference type="ARBA" id="ARBA00023136"/>
    </source>
</evidence>
<name>A0A7W8EK13_9ACTN</name>
<keyword evidence="3" id="KW-1003">Cell membrane</keyword>
<dbReference type="PANTHER" id="PTHR43744:SF12">
    <property type="entry name" value="ABC TRANSPORTER PERMEASE PROTEIN MG189-RELATED"/>
    <property type="match status" value="1"/>
</dbReference>
<evidence type="ECO:0000256" key="4">
    <source>
        <dbReference type="ARBA" id="ARBA00022692"/>
    </source>
</evidence>
<dbReference type="SUPFAM" id="SSF161098">
    <property type="entry name" value="MetI-like"/>
    <property type="match status" value="1"/>
</dbReference>
<keyword evidence="2 7" id="KW-0813">Transport</keyword>
<dbReference type="CDD" id="cd06261">
    <property type="entry name" value="TM_PBP2"/>
    <property type="match status" value="1"/>
</dbReference>
<feature type="domain" description="ABC transmembrane type-1" evidence="8">
    <location>
        <begin position="89"/>
        <end position="280"/>
    </location>
</feature>
<evidence type="ECO:0000313" key="9">
    <source>
        <dbReference type="EMBL" id="MBB5081222.1"/>
    </source>
</evidence>
<keyword evidence="5 7" id="KW-1133">Transmembrane helix</keyword>